<evidence type="ECO:0000256" key="5">
    <source>
        <dbReference type="SAM" id="MobiDB-lite"/>
    </source>
</evidence>
<dbReference type="Pfam" id="PF02991">
    <property type="entry name" value="ATG8"/>
    <property type="match status" value="1"/>
</dbReference>
<gene>
    <name evidence="6" type="ORF">ADEAN_000139800</name>
</gene>
<protein>
    <submittedName>
        <fullName evidence="6">Autophagy protein Atg8 ubiquitin like, putative</fullName>
    </submittedName>
</protein>
<name>A0A7G2C3V2_9TRYP</name>
<dbReference type="AlphaFoldDB" id="A0A7G2C3V2"/>
<dbReference type="OrthoDB" id="6738456at2759"/>
<dbReference type="Gene3D" id="3.10.20.90">
    <property type="entry name" value="Phosphatidylinositol 3-kinase Catalytic Subunit, Chain A, domain 1"/>
    <property type="match status" value="1"/>
</dbReference>
<feature type="region of interest" description="Disordered" evidence="5">
    <location>
        <begin position="1"/>
        <end position="31"/>
    </location>
</feature>
<evidence type="ECO:0000313" key="6">
    <source>
        <dbReference type="EMBL" id="CAD2213954.1"/>
    </source>
</evidence>
<feature type="compositionally biased region" description="Basic and acidic residues" evidence="5">
    <location>
        <begin position="211"/>
        <end position="234"/>
    </location>
</feature>
<keyword evidence="3" id="KW-0472">Membrane</keyword>
<evidence type="ECO:0000256" key="3">
    <source>
        <dbReference type="ARBA" id="ARBA00023136"/>
    </source>
</evidence>
<dbReference type="InterPro" id="IPR004241">
    <property type="entry name" value="Atg8-like"/>
</dbReference>
<dbReference type="Proteomes" id="UP000515908">
    <property type="component" value="Chromosome 02"/>
</dbReference>
<evidence type="ECO:0000256" key="1">
    <source>
        <dbReference type="ARBA" id="ARBA00004370"/>
    </source>
</evidence>
<feature type="compositionally biased region" description="Acidic residues" evidence="5">
    <location>
        <begin position="240"/>
        <end position="252"/>
    </location>
</feature>
<comment type="subcellular location">
    <subcellularLocation>
        <location evidence="1">Membrane</location>
    </subcellularLocation>
</comment>
<dbReference type="EMBL" id="LR877146">
    <property type="protein sequence ID" value="CAD2213954.1"/>
    <property type="molecule type" value="Genomic_DNA"/>
</dbReference>
<keyword evidence="4" id="KW-0449">Lipoprotein</keyword>
<feature type="region of interest" description="Disordered" evidence="5">
    <location>
        <begin position="206"/>
        <end position="269"/>
    </location>
</feature>
<reference evidence="6 7" key="1">
    <citation type="submission" date="2020-08" db="EMBL/GenBank/DDBJ databases">
        <authorList>
            <person name="Newling K."/>
            <person name="Davey J."/>
            <person name="Forrester S."/>
        </authorList>
    </citation>
    <scope>NUCLEOTIDE SEQUENCE [LARGE SCALE GENOMIC DNA]</scope>
    <source>
        <strain evidence="7">Crithidia deanei Carvalho (ATCC PRA-265)</strain>
    </source>
</reference>
<evidence type="ECO:0000256" key="2">
    <source>
        <dbReference type="ARBA" id="ARBA00007293"/>
    </source>
</evidence>
<comment type="similarity">
    <text evidence="2">Belongs to the ATG8 family.</text>
</comment>
<organism evidence="6 7">
    <name type="scientific">Angomonas deanei</name>
    <dbReference type="NCBI Taxonomy" id="59799"/>
    <lineage>
        <taxon>Eukaryota</taxon>
        <taxon>Discoba</taxon>
        <taxon>Euglenozoa</taxon>
        <taxon>Kinetoplastea</taxon>
        <taxon>Metakinetoplastina</taxon>
        <taxon>Trypanosomatida</taxon>
        <taxon>Trypanosomatidae</taxon>
        <taxon>Strigomonadinae</taxon>
        <taxon>Angomonas</taxon>
    </lineage>
</organism>
<feature type="compositionally biased region" description="Polar residues" evidence="5">
    <location>
        <begin position="1"/>
        <end position="10"/>
    </location>
</feature>
<accession>A0A7G2C3V2</accession>
<dbReference type="SUPFAM" id="SSF54236">
    <property type="entry name" value="Ubiquitin-like"/>
    <property type="match status" value="1"/>
</dbReference>
<dbReference type="InterPro" id="IPR029071">
    <property type="entry name" value="Ubiquitin-like_domsf"/>
</dbReference>
<dbReference type="VEuPathDB" id="TriTrypDB:ADEAN_000139800"/>
<evidence type="ECO:0000256" key="4">
    <source>
        <dbReference type="ARBA" id="ARBA00023288"/>
    </source>
</evidence>
<keyword evidence="7" id="KW-1185">Reference proteome</keyword>
<dbReference type="GO" id="GO:0016020">
    <property type="term" value="C:membrane"/>
    <property type="evidence" value="ECO:0007669"/>
    <property type="project" value="UniProtKB-SubCell"/>
</dbReference>
<evidence type="ECO:0000313" key="7">
    <source>
        <dbReference type="Proteomes" id="UP000515908"/>
    </source>
</evidence>
<sequence length="269" mass="30791">MQDFDPSTFQEGFIPPHLKQKKEHDSPWHQNDWLANHPDKRAFHRMGKRPFPKNNCRDIRKKKFRVNPSMTVEKFLAEVNPIVQPQIGKELVYYVNGEPLTGMADQTMYNVYDQYKDEDGFIYVTYAAQGVDMTGDRNHIGMYKRTHITSRRIQAANEALGANKIPCIVERMDRPLPPFDPTQCDACDEAHLPFGFKQYMQKMGLAAPGGEHNHPNNHDHGEEEPQQHATRDIDLSGGQQEDEFRELGEEDAAPAQEAAAPEGDEFDEL</sequence>
<proteinExistence type="inferred from homology"/>